<dbReference type="EMBL" id="CP117812">
    <property type="protein sequence ID" value="WDE98995.1"/>
    <property type="molecule type" value="Genomic_DNA"/>
</dbReference>
<name>A0ABY7W0P7_9BACT</name>
<dbReference type="PRINTS" id="PR00081">
    <property type="entry name" value="GDHRDH"/>
</dbReference>
<protein>
    <submittedName>
        <fullName evidence="3">SDR family NAD(P)-dependent oxidoreductase</fullName>
    </submittedName>
</protein>
<proteinExistence type="inferred from homology"/>
<comment type="similarity">
    <text evidence="1">Belongs to the short-chain dehydrogenases/reductases (SDR) family.</text>
</comment>
<keyword evidence="2" id="KW-0560">Oxidoreductase</keyword>
<dbReference type="Pfam" id="PF00106">
    <property type="entry name" value="adh_short"/>
    <property type="match status" value="1"/>
</dbReference>
<evidence type="ECO:0000313" key="4">
    <source>
        <dbReference type="Proteomes" id="UP001214250"/>
    </source>
</evidence>
<evidence type="ECO:0000256" key="1">
    <source>
        <dbReference type="ARBA" id="ARBA00006484"/>
    </source>
</evidence>
<gene>
    <name evidence="3" type="ORF">PQO03_14245</name>
</gene>
<sequence length="249" mass="28427">MSTSIKSRVVWLCGASTGIGRALANELLSTEVNLIVSSREINRLNEFMGKAYFLKCDVNNQDDWRRSAQEVEKLFGRVDTFIYNAGDCEYIDVRDLKYDAFERVMKVNFLGMLRGLEYVLPMMRKGNHPHIVGVSSSVDYFPLPTAEAYGASKAALNYMLESLRVDLAPEGIDVSIVKPGFVKTPLTDKNDFPMPFIISAEEAGKRIHKGIQKRSHVIDFPRRFTWMIRLMGLMPSSIRFILSRRFSRR</sequence>
<dbReference type="InterPro" id="IPR002347">
    <property type="entry name" value="SDR_fam"/>
</dbReference>
<dbReference type="Proteomes" id="UP001214250">
    <property type="component" value="Chromosome 2"/>
</dbReference>
<dbReference type="RefSeq" id="WP_274153858.1">
    <property type="nucleotide sequence ID" value="NZ_CP117812.1"/>
</dbReference>
<dbReference type="PANTHER" id="PTHR44196">
    <property type="entry name" value="DEHYDROGENASE/REDUCTASE SDR FAMILY MEMBER 7B"/>
    <property type="match status" value="1"/>
</dbReference>
<dbReference type="InterPro" id="IPR020904">
    <property type="entry name" value="Sc_DH/Rdtase_CS"/>
</dbReference>
<dbReference type="PANTHER" id="PTHR44196:SF1">
    <property type="entry name" value="DEHYDROGENASE_REDUCTASE SDR FAMILY MEMBER 7B"/>
    <property type="match status" value="1"/>
</dbReference>
<dbReference type="Gene3D" id="3.40.50.720">
    <property type="entry name" value="NAD(P)-binding Rossmann-like Domain"/>
    <property type="match status" value="1"/>
</dbReference>
<dbReference type="InterPro" id="IPR036291">
    <property type="entry name" value="NAD(P)-bd_dom_sf"/>
</dbReference>
<dbReference type="PROSITE" id="PS00061">
    <property type="entry name" value="ADH_SHORT"/>
    <property type="match status" value="1"/>
</dbReference>
<organism evidence="3 4">
    <name type="scientific">Lentisphaera profundi</name>
    <dbReference type="NCBI Taxonomy" id="1658616"/>
    <lineage>
        <taxon>Bacteria</taxon>
        <taxon>Pseudomonadati</taxon>
        <taxon>Lentisphaerota</taxon>
        <taxon>Lentisphaeria</taxon>
        <taxon>Lentisphaerales</taxon>
        <taxon>Lentisphaeraceae</taxon>
        <taxon>Lentisphaera</taxon>
    </lineage>
</organism>
<evidence type="ECO:0000256" key="2">
    <source>
        <dbReference type="ARBA" id="ARBA00023002"/>
    </source>
</evidence>
<reference evidence="3 4" key="1">
    <citation type="submission" date="2023-02" db="EMBL/GenBank/DDBJ databases">
        <title>Genome sequence of Lentisphaera profundi SAORIC-696.</title>
        <authorList>
            <person name="Kim e."/>
            <person name="Cho J.-C."/>
            <person name="Choi A."/>
            <person name="Kang I."/>
        </authorList>
    </citation>
    <scope>NUCLEOTIDE SEQUENCE [LARGE SCALE GENOMIC DNA]</scope>
    <source>
        <strain evidence="3 4">SAORIC-696</strain>
    </source>
</reference>
<dbReference type="SUPFAM" id="SSF51735">
    <property type="entry name" value="NAD(P)-binding Rossmann-fold domains"/>
    <property type="match status" value="1"/>
</dbReference>
<accession>A0ABY7W0P7</accession>
<evidence type="ECO:0000313" key="3">
    <source>
        <dbReference type="EMBL" id="WDE98995.1"/>
    </source>
</evidence>
<keyword evidence="4" id="KW-1185">Reference proteome</keyword>